<dbReference type="PANTHER" id="PTHR43489">
    <property type="entry name" value="ISOMERASE"/>
    <property type="match status" value="1"/>
</dbReference>
<dbReference type="Pfam" id="PF01261">
    <property type="entry name" value="AP_endonuc_2"/>
    <property type="match status" value="1"/>
</dbReference>
<dbReference type="InterPro" id="IPR036237">
    <property type="entry name" value="Xyl_isomerase-like_sf"/>
</dbReference>
<keyword evidence="4" id="KW-1185">Reference proteome</keyword>
<gene>
    <name evidence="3" type="ORF">G9U52_16165</name>
</gene>
<dbReference type="SUPFAM" id="SSF51658">
    <property type="entry name" value="Xylose isomerase-like"/>
    <property type="match status" value="1"/>
</dbReference>
<dbReference type="RefSeq" id="WP_166151350.1">
    <property type="nucleotide sequence ID" value="NZ_JAAOIW010000005.1"/>
</dbReference>
<dbReference type="EMBL" id="JAAOIW010000005">
    <property type="protein sequence ID" value="NHN31375.1"/>
    <property type="molecule type" value="Genomic_DNA"/>
</dbReference>
<accession>A0ABX0J7L0</accession>
<dbReference type="Gene3D" id="3.20.20.150">
    <property type="entry name" value="Divalent-metal-dependent TIM barrel enzymes"/>
    <property type="match status" value="1"/>
</dbReference>
<evidence type="ECO:0000313" key="3">
    <source>
        <dbReference type="EMBL" id="NHN31375.1"/>
    </source>
</evidence>
<evidence type="ECO:0000256" key="1">
    <source>
        <dbReference type="ARBA" id="ARBA00023235"/>
    </source>
</evidence>
<keyword evidence="1 3" id="KW-0413">Isomerase</keyword>
<dbReference type="Proteomes" id="UP001165962">
    <property type="component" value="Unassembled WGS sequence"/>
</dbReference>
<comment type="caution">
    <text evidence="3">The sequence shown here is derived from an EMBL/GenBank/DDBJ whole genome shotgun (WGS) entry which is preliminary data.</text>
</comment>
<evidence type="ECO:0000313" key="4">
    <source>
        <dbReference type="Proteomes" id="UP001165962"/>
    </source>
</evidence>
<dbReference type="PANTHER" id="PTHR43489:SF7">
    <property type="entry name" value="3-DEHYDRO-D-GULOSIDE 4-EPIMERASE-RELATED"/>
    <property type="match status" value="1"/>
</dbReference>
<evidence type="ECO:0000259" key="2">
    <source>
        <dbReference type="Pfam" id="PF01261"/>
    </source>
</evidence>
<reference evidence="3" key="1">
    <citation type="submission" date="2020-03" db="EMBL/GenBank/DDBJ databases">
        <title>Draft sequencing of Paenibacilllus sp. S3N08.</title>
        <authorList>
            <person name="Kim D.-U."/>
        </authorList>
    </citation>
    <scope>NUCLEOTIDE SEQUENCE</scope>
    <source>
        <strain evidence="3">S3N08</strain>
    </source>
</reference>
<name>A0ABX0J7L0_9BACL</name>
<proteinExistence type="predicted"/>
<sequence length="259" mass="28647">MTTFGWCMPIEHAEELQKYGYDYIECAVAPLLTLDDVAFKKALPLYVNSAIPVKAWNVLFPGDIKVVGPEVNEEIVRKYLARAVETMVQAGSSIFVFGSGRSRSIPEGWERARAEEQILSLLNIIAGELKGTNLVLAIEPLNTKESNIITSVSEGVYFAKQINDPAIRVLADFYHMDEESEPLDTIVANKDWLSHIHVADTGRLAPGTGQYPYESFVAQLKAAGYNGMVSAECTLNDRDKELPASLEFMKSQWAAQGVK</sequence>
<organism evidence="3 4">
    <name type="scientific">Paenibacillus agricola</name>
    <dbReference type="NCBI Taxonomy" id="2716264"/>
    <lineage>
        <taxon>Bacteria</taxon>
        <taxon>Bacillati</taxon>
        <taxon>Bacillota</taxon>
        <taxon>Bacilli</taxon>
        <taxon>Bacillales</taxon>
        <taxon>Paenibacillaceae</taxon>
        <taxon>Paenibacillus</taxon>
    </lineage>
</organism>
<feature type="domain" description="Xylose isomerase-like TIM barrel" evidence="2">
    <location>
        <begin position="15"/>
        <end position="251"/>
    </location>
</feature>
<protein>
    <submittedName>
        <fullName evidence="3">Sugar phosphate isomerase/epimerase</fullName>
    </submittedName>
</protein>
<dbReference type="InterPro" id="IPR013022">
    <property type="entry name" value="Xyl_isomerase-like_TIM-brl"/>
</dbReference>
<dbReference type="InterPro" id="IPR050417">
    <property type="entry name" value="Sugar_Epim/Isomerase"/>
</dbReference>
<dbReference type="GO" id="GO:0016853">
    <property type="term" value="F:isomerase activity"/>
    <property type="evidence" value="ECO:0007669"/>
    <property type="project" value="UniProtKB-KW"/>
</dbReference>